<evidence type="ECO:0000313" key="9">
    <source>
        <dbReference type="EMBL" id="PIR91839.1"/>
    </source>
</evidence>
<dbReference type="GO" id="GO:0005829">
    <property type="term" value="C:cytosol"/>
    <property type="evidence" value="ECO:0007669"/>
    <property type="project" value="TreeGrafter"/>
</dbReference>
<evidence type="ECO:0000256" key="6">
    <source>
        <dbReference type="HAMAP-Rule" id="MF_01974"/>
    </source>
</evidence>
<dbReference type="EC" id="3.4.11.18" evidence="6 7"/>
<keyword evidence="3 6" id="KW-0645">Protease</keyword>
<dbReference type="CDD" id="cd01086">
    <property type="entry name" value="MetAP1"/>
    <property type="match status" value="1"/>
</dbReference>
<dbReference type="Pfam" id="PF00557">
    <property type="entry name" value="Peptidase_M24"/>
    <property type="match status" value="1"/>
</dbReference>
<accession>A0A2H0V072</accession>
<comment type="catalytic activity">
    <reaction evidence="6 7">
        <text>Release of N-terminal amino acids, preferentially methionine, from peptides and arylamides.</text>
        <dbReference type="EC" id="3.4.11.18"/>
    </reaction>
</comment>
<evidence type="ECO:0000256" key="2">
    <source>
        <dbReference type="ARBA" id="ARBA00022438"/>
    </source>
</evidence>
<evidence type="ECO:0000313" key="10">
    <source>
        <dbReference type="Proteomes" id="UP000228906"/>
    </source>
</evidence>
<evidence type="ECO:0000256" key="3">
    <source>
        <dbReference type="ARBA" id="ARBA00022670"/>
    </source>
</evidence>
<feature type="binding site" evidence="6">
    <location>
        <position position="171"/>
    </location>
    <ligand>
        <name>a divalent metal cation</name>
        <dbReference type="ChEBI" id="CHEBI:60240"/>
        <label>2</label>
        <note>catalytic</note>
    </ligand>
</feature>
<dbReference type="Proteomes" id="UP000228906">
    <property type="component" value="Unassembled WGS sequence"/>
</dbReference>
<proteinExistence type="inferred from homology"/>
<feature type="binding site" evidence="6">
    <location>
        <position position="178"/>
    </location>
    <ligand>
        <name>substrate</name>
    </ligand>
</feature>
<feature type="binding site" evidence="6">
    <location>
        <position position="235"/>
    </location>
    <ligand>
        <name>a divalent metal cation</name>
        <dbReference type="ChEBI" id="CHEBI:60240"/>
        <label>2</label>
        <note>catalytic</note>
    </ligand>
</feature>
<gene>
    <name evidence="6 9" type="primary">map</name>
    <name evidence="9" type="ORF">COU03_00255</name>
</gene>
<protein>
    <recommendedName>
        <fullName evidence="6 7">Methionine aminopeptidase</fullName>
        <shortName evidence="6">MAP</shortName>
        <shortName evidence="6">MetAP</shortName>
        <ecNumber evidence="6 7">3.4.11.18</ecNumber>
    </recommendedName>
    <alternativeName>
        <fullName evidence="6">Peptidase M</fullName>
    </alternativeName>
</protein>
<dbReference type="InterPro" id="IPR036005">
    <property type="entry name" value="Creatinase/aminopeptidase-like"/>
</dbReference>
<dbReference type="HAMAP" id="MF_01974">
    <property type="entry name" value="MetAP_1"/>
    <property type="match status" value="1"/>
</dbReference>
<feature type="binding site" evidence="6">
    <location>
        <position position="204"/>
    </location>
    <ligand>
        <name>a divalent metal cation</name>
        <dbReference type="ChEBI" id="CHEBI:60240"/>
        <label>2</label>
        <note>catalytic</note>
    </ligand>
</feature>
<reference evidence="10" key="1">
    <citation type="submission" date="2017-09" db="EMBL/GenBank/DDBJ databases">
        <title>Depth-based differentiation of microbial function through sediment-hosted aquifers and enrichment of novel symbionts in the deep terrestrial subsurface.</title>
        <authorList>
            <person name="Probst A.J."/>
            <person name="Ladd B."/>
            <person name="Jarett J.K."/>
            <person name="Geller-Mcgrath D.E."/>
            <person name="Sieber C.M.K."/>
            <person name="Emerson J.B."/>
            <person name="Anantharaman K."/>
            <person name="Thomas B.C."/>
            <person name="Malmstrom R."/>
            <person name="Stieglmeier M."/>
            <person name="Klingl A."/>
            <person name="Woyke T."/>
            <person name="Ryan C.M."/>
            <person name="Banfield J.F."/>
        </authorList>
    </citation>
    <scope>NUCLEOTIDE SEQUENCE [LARGE SCALE GENOMIC DNA]</scope>
</reference>
<sequence>MISIKTDKEIAIMKQGGAILARVMKQLLKMAKPGASGEQLNRAALALFFDYGVEPAFLGHQNFPAALCVSKNKVVVHGLPDSQPLKSGDILSLDLGLKYQGYYLDMAFSVIVGKKSEAHPLAIKFLQAGEESLKQAIKMAKPGNTLGDLGQATQEVIERAGFSVVRNLCGHGIGQELHEDPQILNYGLSGEGEVLKEGMVICLEPMLTMGGWKIKKSADGFGYETADGSLACHFEHTIAVAKKGPQVLTKF</sequence>
<feature type="binding site" evidence="6">
    <location>
        <position position="235"/>
    </location>
    <ligand>
        <name>a divalent metal cation</name>
        <dbReference type="ChEBI" id="CHEBI:60240"/>
        <label>1</label>
    </ligand>
</feature>
<feature type="domain" description="Peptidase M24" evidence="8">
    <location>
        <begin position="12"/>
        <end position="241"/>
    </location>
</feature>
<feature type="binding site" evidence="6">
    <location>
        <position position="105"/>
    </location>
    <ligand>
        <name>a divalent metal cation</name>
        <dbReference type="ChEBI" id="CHEBI:60240"/>
        <label>2</label>
        <note>catalytic</note>
    </ligand>
</feature>
<dbReference type="InterPro" id="IPR002467">
    <property type="entry name" value="Pept_M24A_MAP1"/>
</dbReference>
<dbReference type="InterPro" id="IPR001714">
    <property type="entry name" value="Pept_M24_MAP"/>
</dbReference>
<comment type="cofactor">
    <cofactor evidence="6">
        <name>Co(2+)</name>
        <dbReference type="ChEBI" id="CHEBI:48828"/>
    </cofactor>
    <cofactor evidence="6">
        <name>Zn(2+)</name>
        <dbReference type="ChEBI" id="CHEBI:29105"/>
    </cofactor>
    <cofactor evidence="6">
        <name>Mn(2+)</name>
        <dbReference type="ChEBI" id="CHEBI:29035"/>
    </cofactor>
    <cofactor evidence="6">
        <name>Fe(2+)</name>
        <dbReference type="ChEBI" id="CHEBI:29033"/>
    </cofactor>
    <text evidence="6">Binds 2 divalent metal cations per subunit. Has a high-affinity and a low affinity metal-binding site. The true nature of the physiological cofactor is under debate. The enzyme is active with cobalt, zinc, manganese or divalent iron ions. Most likely, methionine aminopeptidases function as mononuclear Fe(2+)-metalloproteases under physiological conditions, and the catalytically relevant metal-binding site has been assigned to the histidine-containing high-affinity site.</text>
</comment>
<comment type="function">
    <text evidence="1 6">Removes the N-terminal methionine from nascent proteins. The N-terminal methionine is often cleaved when the second residue in the primary sequence is small and uncharged (Met-Ala-, Cys, Gly, Pro, Ser, Thr, or Val). Requires deformylation of the N(alpha)-formylated initiator methionine before it can be hydrolyzed.</text>
</comment>
<feature type="binding site" evidence="6">
    <location>
        <position position="105"/>
    </location>
    <ligand>
        <name>a divalent metal cation</name>
        <dbReference type="ChEBI" id="CHEBI:60240"/>
        <label>1</label>
    </ligand>
</feature>
<dbReference type="GO" id="GO:0004239">
    <property type="term" value="F:initiator methionyl aminopeptidase activity"/>
    <property type="evidence" value="ECO:0007669"/>
    <property type="project" value="UniProtKB-UniRule"/>
</dbReference>
<dbReference type="PRINTS" id="PR00599">
    <property type="entry name" value="MAPEPTIDASE"/>
</dbReference>
<evidence type="ECO:0000259" key="8">
    <source>
        <dbReference type="Pfam" id="PF00557"/>
    </source>
</evidence>
<evidence type="ECO:0000256" key="5">
    <source>
        <dbReference type="ARBA" id="ARBA00022801"/>
    </source>
</evidence>
<dbReference type="GO" id="GO:0070006">
    <property type="term" value="F:metalloaminopeptidase activity"/>
    <property type="evidence" value="ECO:0007669"/>
    <property type="project" value="UniProtKB-UniRule"/>
</dbReference>
<dbReference type="EMBL" id="PFAV01000003">
    <property type="protein sequence ID" value="PIR91839.1"/>
    <property type="molecule type" value="Genomic_DNA"/>
</dbReference>
<dbReference type="NCBIfam" id="TIGR00500">
    <property type="entry name" value="met_pdase_I"/>
    <property type="match status" value="1"/>
</dbReference>
<keyword evidence="5 6" id="KW-0378">Hydrolase</keyword>
<dbReference type="PANTHER" id="PTHR43330:SF27">
    <property type="entry name" value="METHIONINE AMINOPEPTIDASE"/>
    <property type="match status" value="1"/>
</dbReference>
<name>A0A2H0V072_9BACT</name>
<dbReference type="SUPFAM" id="SSF55920">
    <property type="entry name" value="Creatinase/aminopeptidase"/>
    <property type="match status" value="1"/>
</dbReference>
<comment type="caution">
    <text evidence="9">The sequence shown here is derived from an EMBL/GenBank/DDBJ whole genome shotgun (WGS) entry which is preliminary data.</text>
</comment>
<organism evidence="9 10">
    <name type="scientific">bacterium (Candidatus Gribaldobacteria) CG10_big_fil_rev_8_21_14_0_10_41_12</name>
    <dbReference type="NCBI Taxonomy" id="2014277"/>
    <lineage>
        <taxon>Bacteria</taxon>
        <taxon>Candidatus Gribaldobacteria</taxon>
    </lineage>
</organism>
<keyword evidence="4 6" id="KW-0479">Metal-binding</keyword>
<evidence type="ECO:0000256" key="7">
    <source>
        <dbReference type="RuleBase" id="RU003653"/>
    </source>
</evidence>
<dbReference type="AlphaFoldDB" id="A0A2H0V072"/>
<feature type="binding site" evidence="6">
    <location>
        <position position="94"/>
    </location>
    <ligand>
        <name>a divalent metal cation</name>
        <dbReference type="ChEBI" id="CHEBI:60240"/>
        <label>1</label>
    </ligand>
</feature>
<evidence type="ECO:0000256" key="1">
    <source>
        <dbReference type="ARBA" id="ARBA00002521"/>
    </source>
</evidence>
<dbReference type="GO" id="GO:0046872">
    <property type="term" value="F:metal ion binding"/>
    <property type="evidence" value="ECO:0007669"/>
    <property type="project" value="UniProtKB-UniRule"/>
</dbReference>
<evidence type="ECO:0000256" key="4">
    <source>
        <dbReference type="ARBA" id="ARBA00022723"/>
    </source>
</evidence>
<keyword evidence="2 6" id="KW-0031">Aminopeptidase</keyword>
<comment type="similarity">
    <text evidence="6">Belongs to the peptidase M24A family. Methionine aminopeptidase type 1 subfamily.</text>
</comment>
<dbReference type="GO" id="GO:0006508">
    <property type="term" value="P:proteolysis"/>
    <property type="evidence" value="ECO:0007669"/>
    <property type="project" value="UniProtKB-KW"/>
</dbReference>
<comment type="subunit">
    <text evidence="6">Monomer.</text>
</comment>
<dbReference type="PANTHER" id="PTHR43330">
    <property type="entry name" value="METHIONINE AMINOPEPTIDASE"/>
    <property type="match status" value="1"/>
</dbReference>
<dbReference type="Gene3D" id="3.90.230.10">
    <property type="entry name" value="Creatinase/methionine aminopeptidase superfamily"/>
    <property type="match status" value="1"/>
</dbReference>
<feature type="binding site" evidence="6">
    <location>
        <position position="77"/>
    </location>
    <ligand>
        <name>substrate</name>
    </ligand>
</feature>
<dbReference type="InterPro" id="IPR000994">
    <property type="entry name" value="Pept_M24"/>
</dbReference>